<feature type="transmembrane region" description="Helical" evidence="2">
    <location>
        <begin position="96"/>
        <end position="115"/>
    </location>
</feature>
<keyword evidence="2" id="KW-1133">Transmembrane helix</keyword>
<keyword evidence="2" id="KW-0472">Membrane</keyword>
<protein>
    <recommendedName>
        <fullName evidence="3">DUF7144 domain-containing protein</fullName>
    </recommendedName>
</protein>
<dbReference type="Pfam" id="PF23636">
    <property type="entry name" value="DUF7144"/>
    <property type="match status" value="1"/>
</dbReference>
<reference evidence="5" key="1">
    <citation type="journal article" date="2019" name="Int. J. Syst. Evol. Microbiol.">
        <title>The Global Catalogue of Microorganisms (GCM) 10K type strain sequencing project: providing services to taxonomists for standard genome sequencing and annotation.</title>
        <authorList>
            <consortium name="The Broad Institute Genomics Platform"/>
            <consortium name="The Broad Institute Genome Sequencing Center for Infectious Disease"/>
            <person name="Wu L."/>
            <person name="Ma J."/>
        </authorList>
    </citation>
    <scope>NUCLEOTIDE SEQUENCE [LARGE SCALE GENOMIC DNA]</scope>
    <source>
        <strain evidence="5">CGMCC 4.7397</strain>
    </source>
</reference>
<sequence length="161" mass="16612">MSTHATPQQAEPGGAATPGGRTEFTRTFALGAAVLMLVGGVCGILTGIASIARNVLVVRTPQYTYALDLTVWGWTHLVVAVLLLVAGVGVLRGASWARGLGITAAALNIVAHFAFLPHFPVWGLVLIALNGIVIWALVPYRPDGTRPAPADRGTAASSPPA</sequence>
<feature type="transmembrane region" description="Helical" evidence="2">
    <location>
        <begin position="121"/>
        <end position="138"/>
    </location>
</feature>
<dbReference type="EMBL" id="JBHSQK010000039">
    <property type="protein sequence ID" value="MFC5949812.1"/>
    <property type="molecule type" value="Genomic_DNA"/>
</dbReference>
<gene>
    <name evidence="4" type="ORF">ACFQH9_16185</name>
</gene>
<evidence type="ECO:0000313" key="4">
    <source>
        <dbReference type="EMBL" id="MFC5949812.1"/>
    </source>
</evidence>
<feature type="transmembrane region" description="Helical" evidence="2">
    <location>
        <begin position="71"/>
        <end position="91"/>
    </location>
</feature>
<evidence type="ECO:0000259" key="3">
    <source>
        <dbReference type="Pfam" id="PF23636"/>
    </source>
</evidence>
<comment type="caution">
    <text evidence="4">The sequence shown here is derived from an EMBL/GenBank/DDBJ whole genome shotgun (WGS) entry which is preliminary data.</text>
</comment>
<proteinExistence type="predicted"/>
<accession>A0ABW1I7Z7</accession>
<name>A0ABW1I7Z7_9PSEU</name>
<evidence type="ECO:0000313" key="5">
    <source>
        <dbReference type="Proteomes" id="UP001596119"/>
    </source>
</evidence>
<dbReference type="Proteomes" id="UP001596119">
    <property type="component" value="Unassembled WGS sequence"/>
</dbReference>
<keyword evidence="5" id="KW-1185">Reference proteome</keyword>
<organism evidence="4 5">
    <name type="scientific">Pseudonocardia lutea</name>
    <dbReference type="NCBI Taxonomy" id="2172015"/>
    <lineage>
        <taxon>Bacteria</taxon>
        <taxon>Bacillati</taxon>
        <taxon>Actinomycetota</taxon>
        <taxon>Actinomycetes</taxon>
        <taxon>Pseudonocardiales</taxon>
        <taxon>Pseudonocardiaceae</taxon>
        <taxon>Pseudonocardia</taxon>
    </lineage>
</organism>
<evidence type="ECO:0000256" key="2">
    <source>
        <dbReference type="SAM" id="Phobius"/>
    </source>
</evidence>
<dbReference type="InterPro" id="IPR055568">
    <property type="entry name" value="DUF7144"/>
</dbReference>
<feature type="region of interest" description="Disordered" evidence="1">
    <location>
        <begin position="1"/>
        <end position="20"/>
    </location>
</feature>
<feature type="domain" description="DUF7144" evidence="3">
    <location>
        <begin position="31"/>
        <end position="140"/>
    </location>
</feature>
<keyword evidence="2" id="KW-0812">Transmembrane</keyword>
<feature type="transmembrane region" description="Helical" evidence="2">
    <location>
        <begin position="28"/>
        <end position="51"/>
    </location>
</feature>
<dbReference type="RefSeq" id="WP_379566955.1">
    <property type="nucleotide sequence ID" value="NZ_JBHSQK010000039.1"/>
</dbReference>
<evidence type="ECO:0000256" key="1">
    <source>
        <dbReference type="SAM" id="MobiDB-lite"/>
    </source>
</evidence>